<dbReference type="InterPro" id="IPR050483">
    <property type="entry name" value="CoA-transferase_III_domain"/>
</dbReference>
<dbReference type="InterPro" id="IPR003673">
    <property type="entry name" value="CoA-Trfase_fam_III"/>
</dbReference>
<dbReference type="STRING" id="1777140.AWB79_04206"/>
<keyword evidence="3" id="KW-1185">Reference proteome</keyword>
<dbReference type="AlphaFoldDB" id="A0A158BT35"/>
<evidence type="ECO:0000313" key="2">
    <source>
        <dbReference type="EMBL" id="SAK73262.1"/>
    </source>
</evidence>
<dbReference type="GO" id="GO:0008410">
    <property type="term" value="F:CoA-transferase activity"/>
    <property type="evidence" value="ECO:0007669"/>
    <property type="project" value="TreeGrafter"/>
</dbReference>
<dbReference type="Gene3D" id="3.30.1540.10">
    <property type="entry name" value="formyl-coa transferase, domain 3"/>
    <property type="match status" value="1"/>
</dbReference>
<dbReference type="SUPFAM" id="SSF89796">
    <property type="entry name" value="CoA-transferase family III (CaiB/BaiF)"/>
    <property type="match status" value="1"/>
</dbReference>
<dbReference type="OrthoDB" id="9058532at2"/>
<evidence type="ECO:0000313" key="3">
    <source>
        <dbReference type="Proteomes" id="UP000054851"/>
    </source>
</evidence>
<dbReference type="PANTHER" id="PTHR48207:SF4">
    <property type="entry name" value="BLL6097 PROTEIN"/>
    <property type="match status" value="1"/>
</dbReference>
<gene>
    <name evidence="2" type="ORF">AWB79_04206</name>
</gene>
<evidence type="ECO:0000256" key="1">
    <source>
        <dbReference type="ARBA" id="ARBA00022679"/>
    </source>
</evidence>
<protein>
    <submittedName>
        <fullName evidence="2">Formyl-CoA transferase</fullName>
    </submittedName>
</protein>
<comment type="caution">
    <text evidence="2">The sequence shown here is derived from an EMBL/GenBank/DDBJ whole genome shotgun (WGS) entry which is preliminary data.</text>
</comment>
<dbReference type="EMBL" id="FCOA02000014">
    <property type="protein sequence ID" value="SAK73262.1"/>
    <property type="molecule type" value="Genomic_DNA"/>
</dbReference>
<organism evidence="2 3">
    <name type="scientific">Caballeronia hypogeia</name>
    <dbReference type="NCBI Taxonomy" id="1777140"/>
    <lineage>
        <taxon>Bacteria</taxon>
        <taxon>Pseudomonadati</taxon>
        <taxon>Pseudomonadota</taxon>
        <taxon>Betaproteobacteria</taxon>
        <taxon>Burkholderiales</taxon>
        <taxon>Burkholderiaceae</taxon>
        <taxon>Caballeronia</taxon>
    </lineage>
</organism>
<keyword evidence="1 2" id="KW-0808">Transferase</keyword>
<dbReference type="InterPro" id="IPR023606">
    <property type="entry name" value="CoA-Trfase_III_dom_1_sf"/>
</dbReference>
<dbReference type="PANTHER" id="PTHR48207">
    <property type="entry name" value="SUCCINATE--HYDROXYMETHYLGLUTARATE COA-TRANSFERASE"/>
    <property type="match status" value="1"/>
</dbReference>
<dbReference type="Pfam" id="PF02515">
    <property type="entry name" value="CoA_transf_3"/>
    <property type="match status" value="1"/>
</dbReference>
<dbReference type="Proteomes" id="UP000054851">
    <property type="component" value="Unassembled WGS sequence"/>
</dbReference>
<reference evidence="2" key="1">
    <citation type="submission" date="2016-01" db="EMBL/GenBank/DDBJ databases">
        <authorList>
            <person name="Peeters C."/>
        </authorList>
    </citation>
    <scope>NUCLEOTIDE SEQUENCE</scope>
    <source>
        <strain evidence="2">LMG 29322</strain>
    </source>
</reference>
<proteinExistence type="predicted"/>
<sequence length="397" mass="44145">MLEGIKVLSFTHFLQGPAAVQMLADVGADVIKIEPPGGAFERSWTGADAFVEGVSVFFLLGNRNQRSLSLDLREEAAREIVWRLIREADVLIENYRPGVLDKMGFGYAQVHEVNPRLVYCSCTGYGSSGPYLKRPGQDLLLQAMSGMTMLSGEADSPPTPVGSAIVDQHAAVLAAFGVVAALQARERTGVGTRVESNLLNAALDLQIEPFTYYMNKGPLWKRTQPPTGSRFHPAPYGVYRTLDGYIAMSLTPTQKLAGALSCPELAGFTHPKDNVRRRDEINHLVYGALKTRTTEDWMRIFEEHDIWFAPVNDYEQVERDPQVAHNQMIMQLDHDEAGPVRLLAHPVRYDGEAPPLRRHPPRQGQHTREVLAELGYTPEQIDAYVERGIALTSRRSA</sequence>
<accession>A0A158BT35</accession>
<dbReference type="InterPro" id="IPR044855">
    <property type="entry name" value="CoA-Trfase_III_dom3_sf"/>
</dbReference>
<dbReference type="Gene3D" id="3.40.50.10540">
    <property type="entry name" value="Crotonobetainyl-coa:carnitine coa-transferase, domain 1"/>
    <property type="match status" value="1"/>
</dbReference>
<dbReference type="RefSeq" id="WP_061169350.1">
    <property type="nucleotide sequence ID" value="NZ_FCOA02000014.1"/>
</dbReference>
<name>A0A158BT35_9BURK</name>